<dbReference type="SUPFAM" id="SSF50249">
    <property type="entry name" value="Nucleic acid-binding proteins"/>
    <property type="match status" value="1"/>
</dbReference>
<name>A0A076EAT7_RHOOP</name>
<feature type="domain" description="ChsH2 rubredoxin-like zinc ribbon" evidence="2">
    <location>
        <begin position="16"/>
        <end position="42"/>
    </location>
</feature>
<organism evidence="3 4">
    <name type="scientific">Rhodococcus opacus</name>
    <name type="common">Nocardia opaca</name>
    <dbReference type="NCBI Taxonomy" id="37919"/>
    <lineage>
        <taxon>Bacteria</taxon>
        <taxon>Bacillati</taxon>
        <taxon>Actinomycetota</taxon>
        <taxon>Actinomycetes</taxon>
        <taxon>Mycobacteriales</taxon>
        <taxon>Nocardiaceae</taxon>
        <taxon>Rhodococcus</taxon>
    </lineage>
</organism>
<evidence type="ECO:0000259" key="2">
    <source>
        <dbReference type="Pfam" id="PF12172"/>
    </source>
</evidence>
<feature type="domain" description="ChsH2 C-terminal OB-fold" evidence="1">
    <location>
        <begin position="46"/>
        <end position="104"/>
    </location>
</feature>
<dbReference type="Pfam" id="PF12172">
    <property type="entry name" value="zf-ChsH2"/>
    <property type="match status" value="1"/>
</dbReference>
<dbReference type="AlphaFoldDB" id="A0A076EAT7"/>
<evidence type="ECO:0000313" key="4">
    <source>
        <dbReference type="Proteomes" id="UP000028488"/>
    </source>
</evidence>
<dbReference type="eggNOG" id="COG1545">
    <property type="taxonomic scope" value="Bacteria"/>
</dbReference>
<dbReference type="Proteomes" id="UP000028488">
    <property type="component" value="Chromosome"/>
</dbReference>
<dbReference type="InterPro" id="IPR002878">
    <property type="entry name" value="ChsH2_C"/>
</dbReference>
<evidence type="ECO:0000259" key="1">
    <source>
        <dbReference type="Pfam" id="PF01796"/>
    </source>
</evidence>
<accession>A0A076EAT7</accession>
<evidence type="ECO:0008006" key="5">
    <source>
        <dbReference type="Google" id="ProtNLM"/>
    </source>
</evidence>
<dbReference type="InterPro" id="IPR052513">
    <property type="entry name" value="Thioester_dehydratase-like"/>
</dbReference>
<dbReference type="InterPro" id="IPR012340">
    <property type="entry name" value="NA-bd_OB-fold"/>
</dbReference>
<dbReference type="EMBL" id="CP008947">
    <property type="protein sequence ID" value="AII03395.1"/>
    <property type="molecule type" value="Genomic_DNA"/>
</dbReference>
<sequence>MPPLRSDLFTTEPFALVGTQCESGHSSFPTRDFCPVCYSTDVQPIELPPSGTVETFTTVHQAPPGVTVPYHLAFVRLPGPVVLLSRLQLATGGEPQIGDEVHIVPSRMRIDDVDHLTFAFELKEHA</sequence>
<gene>
    <name evidence="3" type="ORF">EP51_01615</name>
</gene>
<dbReference type="Pfam" id="PF01796">
    <property type="entry name" value="OB_ChsH2_C"/>
    <property type="match status" value="1"/>
</dbReference>
<reference evidence="3 4" key="1">
    <citation type="submission" date="2014-07" db="EMBL/GenBank/DDBJ databases">
        <title>Genome Sequence of Rhodococcus opacus Strain R7, a Biodegrader of Mono- and Polycyclic Aromatic Hydrocarbons.</title>
        <authorList>
            <person name="Di Gennaro P."/>
            <person name="Zampolli J."/>
            <person name="Presti I."/>
            <person name="Cappelletti M."/>
            <person name="D'Ursi P."/>
            <person name="Orro A."/>
            <person name="Mezzelani A."/>
            <person name="Milanesi L."/>
        </authorList>
    </citation>
    <scope>NUCLEOTIDE SEQUENCE [LARGE SCALE GENOMIC DNA]</scope>
    <source>
        <strain evidence="3 4">R7</strain>
    </source>
</reference>
<evidence type="ECO:0000313" key="3">
    <source>
        <dbReference type="EMBL" id="AII03395.1"/>
    </source>
</evidence>
<protein>
    <recommendedName>
        <fullName evidence="5">DUF35 domain-containing protein</fullName>
    </recommendedName>
</protein>
<dbReference type="PANTHER" id="PTHR34075">
    <property type="entry name" value="BLR3430 PROTEIN"/>
    <property type="match status" value="1"/>
</dbReference>
<dbReference type="PANTHER" id="PTHR34075:SF5">
    <property type="entry name" value="BLR3430 PROTEIN"/>
    <property type="match status" value="1"/>
</dbReference>
<proteinExistence type="predicted"/>
<dbReference type="InterPro" id="IPR022002">
    <property type="entry name" value="ChsH2_Znr"/>
</dbReference>